<dbReference type="Proteomes" id="UP000253606">
    <property type="component" value="Chromosome"/>
</dbReference>
<reference evidence="1 2" key="1">
    <citation type="journal article" date="2018" name="Front. Microbiol.">
        <title>Hydrolytic Capabilities as a Key to Environmental Success: Chitinolytic and Cellulolytic Acidobacteria From Acidic Sub-arctic Soils and Boreal Peatlands.</title>
        <authorList>
            <person name="Belova S.E."/>
            <person name="Ravin N.V."/>
            <person name="Pankratov T.A."/>
            <person name="Rakitin A.L."/>
            <person name="Ivanova A.A."/>
            <person name="Beletsky A.V."/>
            <person name="Mardanov A.V."/>
            <person name="Sinninghe Damste J.S."/>
            <person name="Dedysh S.N."/>
        </authorList>
    </citation>
    <scope>NUCLEOTIDE SEQUENCE [LARGE SCALE GENOMIC DNA]</scope>
    <source>
        <strain evidence="1 2">SBC82</strain>
    </source>
</reference>
<evidence type="ECO:0000313" key="2">
    <source>
        <dbReference type="Proteomes" id="UP000253606"/>
    </source>
</evidence>
<dbReference type="SUPFAM" id="SSF88713">
    <property type="entry name" value="Glycoside hydrolase/deacetylase"/>
    <property type="match status" value="1"/>
</dbReference>
<dbReference type="Pfam" id="PF16477">
    <property type="entry name" value="DUF5054"/>
    <property type="match status" value="1"/>
</dbReference>
<dbReference type="EMBL" id="CP030840">
    <property type="protein sequence ID" value="AXC14622.1"/>
    <property type="molecule type" value="Genomic_DNA"/>
</dbReference>
<dbReference type="OrthoDB" id="237949at2"/>
<name>A0A2Z5G5Y2_9BACT</name>
<accession>A0A2Z5G5Y2</accession>
<protein>
    <recommendedName>
        <fullName evidence="3">Glycoside hydrolase family 38 N-terminal domain-containing protein</fullName>
    </recommendedName>
</protein>
<sequence length="698" mass="78570">MHRRDFVKSLTVIGTQALLKPGISVAQDKPRIAPAPDASVKRVLVMFKCHFDAGFIDTQANVVRKYFDNYFPEAIEIAGAENSSGRRRYTWTTGSWLLYEYLEQASDEDRKKMELAIARNDIAWHALPFTWQTEMLDPSMMEGSLAISRALDARFGRTTTGAKMTDVPGHTRAIVPALAKHGINFLDIGVNDASTPAQVPAIFLWKDPSGASLPVMYHLGYGGTSRIPGSDLAVAIEVRGDNSGPHPPKEIAEVYERLAYSYPKAEITAASLSEIANAVQPHGASLPMFTGEIGDTWIHGVASDPLKVSRYREVARLRGSWIAKKQMRIGDDTDLALLRHLLLEVEHTWGTDTKTWLDFENYTPNDLRKMLETKDYKVVQFSWEEKRKDLLEGIATLPESLRDQAKQAIDSLTPKLPLPTASAIPHLVEGPIETTHFTLAIEAQTGAITQLRNKQDGREWASKANPLGLFTYQTLSKQDYDRFIADYIVSKADWAFKDFGKPNIEKFDAKTQDWHPHVTELLLEELPRGHRVLATLEIDDTEALRSGRAAFPRQLYLELLLPSDEPIIHLNLYWFQKPATRLPEAMWLTFNPIVETTEGWRLDKSGESISPFEVVTSGNRHMHAVSNGFHYRHGQNSFVVETLDAPLIALGARTPLGFSNSQPQLSSGIHSNLYNNAWGTNYIMWYGEDMRFRYVLRP</sequence>
<evidence type="ECO:0008006" key="3">
    <source>
        <dbReference type="Google" id="ProtNLM"/>
    </source>
</evidence>
<dbReference type="KEGG" id="abas:ACPOL_5374"/>
<keyword evidence="2" id="KW-1185">Reference proteome</keyword>
<proteinExistence type="predicted"/>
<dbReference type="InterPro" id="IPR011330">
    <property type="entry name" value="Glyco_hydro/deAcase_b/a-brl"/>
</dbReference>
<dbReference type="AlphaFoldDB" id="A0A2Z5G5Y2"/>
<dbReference type="InterPro" id="IPR032482">
    <property type="entry name" value="DUF5054"/>
</dbReference>
<dbReference type="GO" id="GO:0005975">
    <property type="term" value="P:carbohydrate metabolic process"/>
    <property type="evidence" value="ECO:0007669"/>
    <property type="project" value="InterPro"/>
</dbReference>
<organism evidence="1 2">
    <name type="scientific">Acidisarcina polymorpha</name>
    <dbReference type="NCBI Taxonomy" id="2211140"/>
    <lineage>
        <taxon>Bacteria</taxon>
        <taxon>Pseudomonadati</taxon>
        <taxon>Acidobacteriota</taxon>
        <taxon>Terriglobia</taxon>
        <taxon>Terriglobales</taxon>
        <taxon>Acidobacteriaceae</taxon>
        <taxon>Acidisarcina</taxon>
    </lineage>
</organism>
<dbReference type="RefSeq" id="WP_114209359.1">
    <property type="nucleotide sequence ID" value="NZ_CP030840.1"/>
</dbReference>
<dbReference type="CDD" id="cd10791">
    <property type="entry name" value="GH38N_AMII_like_1"/>
    <property type="match status" value="1"/>
</dbReference>
<evidence type="ECO:0000313" key="1">
    <source>
        <dbReference type="EMBL" id="AXC14622.1"/>
    </source>
</evidence>
<gene>
    <name evidence="1" type="ORF">ACPOL_5374</name>
</gene>